<evidence type="ECO:0000256" key="9">
    <source>
        <dbReference type="ARBA" id="ARBA00023136"/>
    </source>
</evidence>
<dbReference type="EMBL" id="BAAASG010000015">
    <property type="protein sequence ID" value="GAA2509392.1"/>
    <property type="molecule type" value="Genomic_DNA"/>
</dbReference>
<comment type="caution">
    <text evidence="14">The sequence shown here is derived from an EMBL/GenBank/DDBJ whole genome shotgun (WGS) entry which is preliminary data.</text>
</comment>
<dbReference type="Pfam" id="PF00528">
    <property type="entry name" value="BPD_transp_1"/>
    <property type="match status" value="1"/>
</dbReference>
<keyword evidence="15" id="KW-1185">Reference proteome</keyword>
<keyword evidence="2 12" id="KW-0813">Transport</keyword>
<dbReference type="PANTHER" id="PTHR43386:SF2">
    <property type="entry name" value="OLIGOPEPTIDE TRANSPORT SYSTEM PERMEASE PROTEIN OPPC"/>
    <property type="match status" value="1"/>
</dbReference>
<dbReference type="InterPro" id="IPR035906">
    <property type="entry name" value="MetI-like_sf"/>
</dbReference>
<evidence type="ECO:0000259" key="13">
    <source>
        <dbReference type="PROSITE" id="PS50928"/>
    </source>
</evidence>
<keyword evidence="8 12" id="KW-1133">Transmembrane helix</keyword>
<proteinExistence type="inferred from homology"/>
<feature type="transmembrane region" description="Helical" evidence="12">
    <location>
        <begin position="246"/>
        <end position="268"/>
    </location>
</feature>
<feature type="transmembrane region" description="Helical" evidence="12">
    <location>
        <begin position="114"/>
        <end position="135"/>
    </location>
</feature>
<feature type="transmembrane region" description="Helical" evidence="12">
    <location>
        <begin position="200"/>
        <end position="226"/>
    </location>
</feature>
<dbReference type="RefSeq" id="WP_344404300.1">
    <property type="nucleotide sequence ID" value="NZ_BAAASG010000015.1"/>
</dbReference>
<dbReference type="InterPro" id="IPR025966">
    <property type="entry name" value="OppC_N"/>
</dbReference>
<dbReference type="CDD" id="cd06261">
    <property type="entry name" value="TM_PBP2"/>
    <property type="match status" value="1"/>
</dbReference>
<dbReference type="Proteomes" id="UP001501777">
    <property type="component" value="Unassembled WGS sequence"/>
</dbReference>
<name>A0ABN3MV31_STRLO</name>
<evidence type="ECO:0000256" key="8">
    <source>
        <dbReference type="ARBA" id="ARBA00022989"/>
    </source>
</evidence>
<keyword evidence="7" id="KW-0653">Protein transport</keyword>
<evidence type="ECO:0000256" key="11">
    <source>
        <dbReference type="ARBA" id="ARBA00072251"/>
    </source>
</evidence>
<keyword evidence="6" id="KW-0571">Peptide transport</keyword>
<evidence type="ECO:0000256" key="6">
    <source>
        <dbReference type="ARBA" id="ARBA00022856"/>
    </source>
</evidence>
<dbReference type="PANTHER" id="PTHR43386">
    <property type="entry name" value="OLIGOPEPTIDE TRANSPORT SYSTEM PERMEASE PROTEIN APPC"/>
    <property type="match status" value="1"/>
</dbReference>
<evidence type="ECO:0000256" key="1">
    <source>
        <dbReference type="ARBA" id="ARBA00004429"/>
    </source>
</evidence>
<accession>A0ABN3MV31</accession>
<dbReference type="PROSITE" id="PS50928">
    <property type="entry name" value="ABC_TM1"/>
    <property type="match status" value="1"/>
</dbReference>
<dbReference type="SUPFAM" id="SSF161098">
    <property type="entry name" value="MetI-like"/>
    <property type="match status" value="1"/>
</dbReference>
<evidence type="ECO:0000313" key="14">
    <source>
        <dbReference type="EMBL" id="GAA2509392.1"/>
    </source>
</evidence>
<keyword evidence="9 12" id="KW-0472">Membrane</keyword>
<keyword evidence="3" id="KW-1003">Cell membrane</keyword>
<evidence type="ECO:0000256" key="4">
    <source>
        <dbReference type="ARBA" id="ARBA00022519"/>
    </source>
</evidence>
<keyword evidence="4" id="KW-0997">Cell inner membrane</keyword>
<protein>
    <recommendedName>
        <fullName evidence="11">Oligopeptide transport system permease protein OppC</fullName>
    </recommendedName>
</protein>
<sequence length="293" mass="30859">MRSARGAAVRRRLVRSPGAVAGGALLLGLFLFAFAGPHLSGWGYADIDYSALHRPPDARHWLGTNRIGQDVYAQCARGLQKSLLIGALAAGFSTGLAAVVGVCAGYFGGWADRALMLLVDLMLVVPAFLVLVVVAPRLRALGWLAYAGLIAAFGWMVTARAVRAMTRSLKERQFVLVARHMGVGPAMVIRRHILPHMASFLVTDATVAVAGAVISETGLSYFGFGVQPPDVSLGTLIADAADVPTTYPWMFSFPAGLLVLLVLAFHLIGDALRAALDPEADAVVVGGETGSRV</sequence>
<dbReference type="InterPro" id="IPR050366">
    <property type="entry name" value="BP-dependent_transpt_permease"/>
</dbReference>
<evidence type="ECO:0000256" key="2">
    <source>
        <dbReference type="ARBA" id="ARBA00022448"/>
    </source>
</evidence>
<evidence type="ECO:0000256" key="7">
    <source>
        <dbReference type="ARBA" id="ARBA00022927"/>
    </source>
</evidence>
<comment type="subcellular location">
    <subcellularLocation>
        <location evidence="1">Cell inner membrane</location>
        <topology evidence="1">Multi-pass membrane protein</topology>
    </subcellularLocation>
    <subcellularLocation>
        <location evidence="12">Cell membrane</location>
        <topology evidence="12">Multi-pass membrane protein</topology>
    </subcellularLocation>
</comment>
<dbReference type="Pfam" id="PF12911">
    <property type="entry name" value="OppC_N"/>
    <property type="match status" value="1"/>
</dbReference>
<feature type="transmembrane region" description="Helical" evidence="12">
    <location>
        <begin position="83"/>
        <end position="107"/>
    </location>
</feature>
<gene>
    <name evidence="14" type="ORF">GCM10010276_64210</name>
</gene>
<reference evidence="14 15" key="1">
    <citation type="journal article" date="2019" name="Int. J. Syst. Evol. Microbiol.">
        <title>The Global Catalogue of Microorganisms (GCM) 10K type strain sequencing project: providing services to taxonomists for standard genome sequencing and annotation.</title>
        <authorList>
            <consortium name="The Broad Institute Genomics Platform"/>
            <consortium name="The Broad Institute Genome Sequencing Center for Infectious Disease"/>
            <person name="Wu L."/>
            <person name="Ma J."/>
        </authorList>
    </citation>
    <scope>NUCLEOTIDE SEQUENCE [LARGE SCALE GENOMIC DNA]</scope>
    <source>
        <strain evidence="14 15">JCM 4395</strain>
    </source>
</reference>
<dbReference type="InterPro" id="IPR000515">
    <property type="entry name" value="MetI-like"/>
</dbReference>
<comment type="similarity">
    <text evidence="10">Belongs to the binding-protein-dependent transport system permease family. OppBC subfamily.</text>
</comment>
<evidence type="ECO:0000256" key="5">
    <source>
        <dbReference type="ARBA" id="ARBA00022692"/>
    </source>
</evidence>
<organism evidence="14 15">
    <name type="scientific">Streptomyces longisporus</name>
    <dbReference type="NCBI Taxonomy" id="1948"/>
    <lineage>
        <taxon>Bacteria</taxon>
        <taxon>Bacillati</taxon>
        <taxon>Actinomycetota</taxon>
        <taxon>Actinomycetes</taxon>
        <taxon>Kitasatosporales</taxon>
        <taxon>Streptomycetaceae</taxon>
        <taxon>Streptomyces</taxon>
    </lineage>
</organism>
<feature type="domain" description="ABC transmembrane type-1" evidence="13">
    <location>
        <begin position="79"/>
        <end position="269"/>
    </location>
</feature>
<dbReference type="Gene3D" id="1.10.3720.10">
    <property type="entry name" value="MetI-like"/>
    <property type="match status" value="1"/>
</dbReference>
<feature type="transmembrane region" description="Helical" evidence="12">
    <location>
        <begin position="141"/>
        <end position="162"/>
    </location>
</feature>
<evidence type="ECO:0000256" key="10">
    <source>
        <dbReference type="ARBA" id="ARBA00024202"/>
    </source>
</evidence>
<evidence type="ECO:0000313" key="15">
    <source>
        <dbReference type="Proteomes" id="UP001501777"/>
    </source>
</evidence>
<evidence type="ECO:0000256" key="3">
    <source>
        <dbReference type="ARBA" id="ARBA00022475"/>
    </source>
</evidence>
<keyword evidence="5 12" id="KW-0812">Transmembrane</keyword>
<evidence type="ECO:0000256" key="12">
    <source>
        <dbReference type="RuleBase" id="RU363032"/>
    </source>
</evidence>